<dbReference type="Proteomes" id="UP000662931">
    <property type="component" value="Chromosome 1"/>
</dbReference>
<keyword evidence="3" id="KW-0648">Protein biosynthesis</keyword>
<organism evidence="8 9">
    <name type="scientific">Eeniella nana</name>
    <name type="common">Yeast</name>
    <name type="synonym">Brettanomyces nanus</name>
    <dbReference type="NCBI Taxonomy" id="13502"/>
    <lineage>
        <taxon>Eukaryota</taxon>
        <taxon>Fungi</taxon>
        <taxon>Dikarya</taxon>
        <taxon>Ascomycota</taxon>
        <taxon>Saccharomycotina</taxon>
        <taxon>Pichiomycetes</taxon>
        <taxon>Pichiales</taxon>
        <taxon>Pichiaceae</taxon>
        <taxon>Brettanomyces</taxon>
    </lineage>
</organism>
<dbReference type="SUPFAM" id="SSF55194">
    <property type="entry name" value="Ribosome recycling factor, RRF"/>
    <property type="match status" value="1"/>
</dbReference>
<dbReference type="EMBL" id="CP064812">
    <property type="protein sequence ID" value="QPG73155.1"/>
    <property type="molecule type" value="Genomic_DNA"/>
</dbReference>
<dbReference type="RefSeq" id="XP_038776720.1">
    <property type="nucleotide sequence ID" value="XM_038920792.1"/>
</dbReference>
<dbReference type="KEGG" id="bnn:FOA43_000461"/>
<protein>
    <recommendedName>
        <fullName evidence="2">Ribosome-recycling factor, mitochondrial</fullName>
    </recommendedName>
    <alternativeName>
        <fullName evidence="5">Ribosome-releasing factor, mitochondrial</fullName>
    </alternativeName>
</protein>
<evidence type="ECO:0000313" key="8">
    <source>
        <dbReference type="EMBL" id="QPG73155.1"/>
    </source>
</evidence>
<feature type="compositionally biased region" description="Basic residues" evidence="6">
    <location>
        <begin position="41"/>
        <end position="51"/>
    </location>
</feature>
<evidence type="ECO:0000256" key="1">
    <source>
        <dbReference type="ARBA" id="ARBA00005912"/>
    </source>
</evidence>
<evidence type="ECO:0000256" key="4">
    <source>
        <dbReference type="ARBA" id="ARBA00024909"/>
    </source>
</evidence>
<evidence type="ECO:0000256" key="5">
    <source>
        <dbReference type="ARBA" id="ARBA00033107"/>
    </source>
</evidence>
<keyword evidence="9" id="KW-1185">Reference proteome</keyword>
<reference evidence="8" key="1">
    <citation type="submission" date="2020-10" db="EMBL/GenBank/DDBJ databases">
        <authorList>
            <person name="Roach M.J.R."/>
        </authorList>
    </citation>
    <scope>NUCLEOTIDE SEQUENCE</scope>
    <source>
        <strain evidence="8">CBS 1945</strain>
    </source>
</reference>
<evidence type="ECO:0000256" key="6">
    <source>
        <dbReference type="SAM" id="MobiDB-lite"/>
    </source>
</evidence>
<dbReference type="InterPro" id="IPR002661">
    <property type="entry name" value="Ribosome_recyc_fac"/>
</dbReference>
<comment type="similarity">
    <text evidence="1">Belongs to the RRF family.</text>
</comment>
<evidence type="ECO:0000313" key="9">
    <source>
        <dbReference type="Proteomes" id="UP000662931"/>
    </source>
</evidence>
<name>A0A875RYM4_EENNA</name>
<dbReference type="GO" id="GO:0043023">
    <property type="term" value="F:ribosomal large subunit binding"/>
    <property type="evidence" value="ECO:0007669"/>
    <property type="project" value="TreeGrafter"/>
</dbReference>
<dbReference type="PANTHER" id="PTHR20982">
    <property type="entry name" value="RIBOSOME RECYCLING FACTOR"/>
    <property type="match status" value="1"/>
</dbReference>
<evidence type="ECO:0000256" key="3">
    <source>
        <dbReference type="ARBA" id="ARBA00022917"/>
    </source>
</evidence>
<dbReference type="InterPro" id="IPR036191">
    <property type="entry name" value="RRF_sf"/>
</dbReference>
<dbReference type="Gene3D" id="1.10.132.20">
    <property type="entry name" value="Ribosome-recycling factor"/>
    <property type="match status" value="1"/>
</dbReference>
<feature type="region of interest" description="Disordered" evidence="6">
    <location>
        <begin position="41"/>
        <end position="68"/>
    </location>
</feature>
<feature type="compositionally biased region" description="Acidic residues" evidence="6">
    <location>
        <begin position="57"/>
        <end position="66"/>
    </location>
</feature>
<dbReference type="InterPro" id="IPR023584">
    <property type="entry name" value="Ribosome_recyc_fac_dom"/>
</dbReference>
<dbReference type="AlphaFoldDB" id="A0A875RYM4"/>
<evidence type="ECO:0000256" key="2">
    <source>
        <dbReference type="ARBA" id="ARBA00020581"/>
    </source>
</evidence>
<dbReference type="GeneID" id="62193862"/>
<sequence length="256" mass="29265">MFRSYRTLFSRRVARNGVLKRLSGVPKIEVRLFTNSSYALGKKKKSRKGGNKKGEQQQEENEPTEEIDTRQILKQADNEFQKSIEEYGKRATQVKMGKADPDIFNSLEIALTNKRRANFQQVAQTTMKGGKFLTVTVFDPNDTKSVISAILGTNLNLNPEVDSKNSQLLKVLLPNSTKELKTKQLKELKELTDDFKTAHNNKFSLVHLRGKYMKLIKNVEGSEDVVRKVENDIEKLYKNYASKLSDAYKASERSLR</sequence>
<comment type="function">
    <text evidence="4">Necessary for protein synthesis in mitochondria. Functions as a ribosome recycling factor in mitochondria.</text>
</comment>
<dbReference type="OrthoDB" id="407355at2759"/>
<feature type="domain" description="Ribosome recycling factor" evidence="7">
    <location>
        <begin position="90"/>
        <end position="255"/>
    </location>
</feature>
<evidence type="ECO:0000259" key="7">
    <source>
        <dbReference type="Pfam" id="PF01765"/>
    </source>
</evidence>
<proteinExistence type="inferred from homology"/>
<dbReference type="GO" id="GO:0006412">
    <property type="term" value="P:translation"/>
    <property type="evidence" value="ECO:0007669"/>
    <property type="project" value="UniProtKB-KW"/>
</dbReference>
<dbReference type="Gene3D" id="3.30.1360.40">
    <property type="match status" value="1"/>
</dbReference>
<dbReference type="Pfam" id="PF01765">
    <property type="entry name" value="RRF"/>
    <property type="match status" value="1"/>
</dbReference>
<gene>
    <name evidence="8" type="ORF">FOA43_000461</name>
</gene>
<dbReference type="GO" id="GO:0005739">
    <property type="term" value="C:mitochondrion"/>
    <property type="evidence" value="ECO:0007669"/>
    <property type="project" value="TreeGrafter"/>
</dbReference>
<dbReference type="PANTHER" id="PTHR20982:SF3">
    <property type="entry name" value="MITOCHONDRIAL RIBOSOME RECYCLING FACTOR PSEUDO 1"/>
    <property type="match status" value="1"/>
</dbReference>
<accession>A0A875RYM4</accession>